<dbReference type="InterPro" id="IPR004360">
    <property type="entry name" value="Glyas_Fos-R_dOase_dom"/>
</dbReference>
<dbReference type="Gene3D" id="3.10.180.10">
    <property type="entry name" value="2,3-Dihydroxybiphenyl 1,2-Dioxygenase, domain 1"/>
    <property type="match status" value="1"/>
</dbReference>
<dbReference type="AlphaFoldDB" id="A0A1I5KN97"/>
<dbReference type="Pfam" id="PF00903">
    <property type="entry name" value="Glyoxalase"/>
    <property type="match status" value="1"/>
</dbReference>
<keyword evidence="2" id="KW-0560">Oxidoreductase</keyword>
<dbReference type="InterPro" id="IPR029068">
    <property type="entry name" value="Glyas_Bleomycin-R_OHBP_Dase"/>
</dbReference>
<organism evidence="2 3">
    <name type="scientific">Enterovibrio norvegicus DSM 15893</name>
    <dbReference type="NCBI Taxonomy" id="1121869"/>
    <lineage>
        <taxon>Bacteria</taxon>
        <taxon>Pseudomonadati</taxon>
        <taxon>Pseudomonadota</taxon>
        <taxon>Gammaproteobacteria</taxon>
        <taxon>Vibrionales</taxon>
        <taxon>Vibrionaceae</taxon>
        <taxon>Enterovibrio</taxon>
    </lineage>
</organism>
<dbReference type="OrthoDB" id="9812656at2"/>
<dbReference type="GO" id="GO:0051213">
    <property type="term" value="F:dioxygenase activity"/>
    <property type="evidence" value="ECO:0007669"/>
    <property type="project" value="UniProtKB-KW"/>
</dbReference>
<reference evidence="2 3" key="1">
    <citation type="submission" date="2016-10" db="EMBL/GenBank/DDBJ databases">
        <authorList>
            <person name="de Groot N.N."/>
        </authorList>
    </citation>
    <scope>NUCLEOTIDE SEQUENCE [LARGE SCALE GENOMIC DNA]</scope>
    <source>
        <strain evidence="2 3">DSM 15893</strain>
    </source>
</reference>
<dbReference type="PROSITE" id="PS51819">
    <property type="entry name" value="VOC"/>
    <property type="match status" value="1"/>
</dbReference>
<feature type="domain" description="VOC" evidence="1">
    <location>
        <begin position="6"/>
        <end position="133"/>
    </location>
</feature>
<dbReference type="InterPro" id="IPR037523">
    <property type="entry name" value="VOC_core"/>
</dbReference>
<accession>A0A1I5KN97</accession>
<gene>
    <name evidence="2" type="ORF">SAMN03084138_00670</name>
</gene>
<dbReference type="STRING" id="1121869.SAMN03084138_00670"/>
<dbReference type="PANTHER" id="PTHR21366:SF14">
    <property type="entry name" value="GLYOXALASE DOMAIN-CONTAINING PROTEIN 5"/>
    <property type="match status" value="1"/>
</dbReference>
<name>A0A1I5KN97_9GAMM</name>
<sequence length="135" mass="14685">MINIVAIDHLVLRTTQLENMLAFYVNILGCSIERQTPEQTGLTQLRAGNALIDIVTVGSKLGAVGGGAPTMSDNNLDHFCLQIAPQSEDDIIKHLNQHGIDTPAFTRRYGAEGYGNSLYIKDPEGNTVELRCTLS</sequence>
<keyword evidence="2" id="KW-0223">Dioxygenase</keyword>
<proteinExistence type="predicted"/>
<dbReference type="SUPFAM" id="SSF54593">
    <property type="entry name" value="Glyoxalase/Bleomycin resistance protein/Dihydroxybiphenyl dioxygenase"/>
    <property type="match status" value="1"/>
</dbReference>
<evidence type="ECO:0000259" key="1">
    <source>
        <dbReference type="PROSITE" id="PS51819"/>
    </source>
</evidence>
<dbReference type="Proteomes" id="UP000182692">
    <property type="component" value="Unassembled WGS sequence"/>
</dbReference>
<evidence type="ECO:0000313" key="2">
    <source>
        <dbReference type="EMBL" id="SFO86377.1"/>
    </source>
</evidence>
<dbReference type="GeneID" id="35872650"/>
<dbReference type="PANTHER" id="PTHR21366">
    <property type="entry name" value="GLYOXALASE FAMILY PROTEIN"/>
    <property type="match status" value="1"/>
</dbReference>
<dbReference type="EMBL" id="FOWR01000004">
    <property type="protein sequence ID" value="SFO86377.1"/>
    <property type="molecule type" value="Genomic_DNA"/>
</dbReference>
<dbReference type="RefSeq" id="WP_017015210.1">
    <property type="nucleotide sequence ID" value="NZ_FOWR01000004.1"/>
</dbReference>
<protein>
    <submittedName>
        <fullName evidence="2">Glyoxalase/Bleomycin resistance protein/Dioxygenase superfamily protein</fullName>
    </submittedName>
</protein>
<evidence type="ECO:0000313" key="3">
    <source>
        <dbReference type="Proteomes" id="UP000182692"/>
    </source>
</evidence>
<dbReference type="InterPro" id="IPR050383">
    <property type="entry name" value="GlyoxalaseI/FosfomycinResist"/>
</dbReference>